<feature type="transmembrane region" description="Helical" evidence="1">
    <location>
        <begin position="76"/>
        <end position="98"/>
    </location>
</feature>
<keyword evidence="1" id="KW-1133">Transmembrane helix</keyword>
<keyword evidence="1" id="KW-0812">Transmembrane</keyword>
<keyword evidence="3" id="KW-1185">Reference proteome</keyword>
<keyword evidence="1" id="KW-0472">Membrane</keyword>
<name>A0A5C6EGF0_9BACT</name>
<evidence type="ECO:0000256" key="1">
    <source>
        <dbReference type="SAM" id="Phobius"/>
    </source>
</evidence>
<accession>A0A5C6EGF0</accession>
<dbReference type="Proteomes" id="UP000317977">
    <property type="component" value="Unassembled WGS sequence"/>
</dbReference>
<protein>
    <submittedName>
        <fullName evidence="2">Uncharacterized protein</fullName>
    </submittedName>
</protein>
<gene>
    <name evidence="2" type="ORF">Poly59_60810</name>
</gene>
<dbReference type="AlphaFoldDB" id="A0A5C6EGF0"/>
<organism evidence="2 3">
    <name type="scientific">Rubripirellula reticaptiva</name>
    <dbReference type="NCBI Taxonomy" id="2528013"/>
    <lineage>
        <taxon>Bacteria</taxon>
        <taxon>Pseudomonadati</taxon>
        <taxon>Planctomycetota</taxon>
        <taxon>Planctomycetia</taxon>
        <taxon>Pirellulales</taxon>
        <taxon>Pirellulaceae</taxon>
        <taxon>Rubripirellula</taxon>
    </lineage>
</organism>
<sequence>MFAGSLILAVTLMVFAAWLQFNEQRGWGDEDDCKTDLDKQYHKRRSRSRRRTNLMVGICGLLILIAAFVGPGPVWIAAWLCVLLCMVTVIGLAALDVLRTHRYQNAKMQKLMNQRDR</sequence>
<evidence type="ECO:0000313" key="3">
    <source>
        <dbReference type="Proteomes" id="UP000317977"/>
    </source>
</evidence>
<dbReference type="EMBL" id="SJPX01000006">
    <property type="protein sequence ID" value="TWU47107.1"/>
    <property type="molecule type" value="Genomic_DNA"/>
</dbReference>
<reference evidence="2 3" key="1">
    <citation type="submission" date="2019-02" db="EMBL/GenBank/DDBJ databases">
        <title>Deep-cultivation of Planctomycetes and their phenomic and genomic characterization uncovers novel biology.</title>
        <authorList>
            <person name="Wiegand S."/>
            <person name="Jogler M."/>
            <person name="Boedeker C."/>
            <person name="Pinto D."/>
            <person name="Vollmers J."/>
            <person name="Rivas-Marin E."/>
            <person name="Kohn T."/>
            <person name="Peeters S.H."/>
            <person name="Heuer A."/>
            <person name="Rast P."/>
            <person name="Oberbeckmann S."/>
            <person name="Bunk B."/>
            <person name="Jeske O."/>
            <person name="Meyerdierks A."/>
            <person name="Storesund J.E."/>
            <person name="Kallscheuer N."/>
            <person name="Luecker S."/>
            <person name="Lage O.M."/>
            <person name="Pohl T."/>
            <person name="Merkel B.J."/>
            <person name="Hornburger P."/>
            <person name="Mueller R.-W."/>
            <person name="Bruemmer F."/>
            <person name="Labrenz M."/>
            <person name="Spormann A.M."/>
            <person name="Op Den Camp H."/>
            <person name="Overmann J."/>
            <person name="Amann R."/>
            <person name="Jetten M.S.M."/>
            <person name="Mascher T."/>
            <person name="Medema M.H."/>
            <person name="Devos D.P."/>
            <person name="Kaster A.-K."/>
            <person name="Ovreas L."/>
            <person name="Rohde M."/>
            <person name="Galperin M.Y."/>
            <person name="Jogler C."/>
        </authorList>
    </citation>
    <scope>NUCLEOTIDE SEQUENCE [LARGE SCALE GENOMIC DNA]</scope>
    <source>
        <strain evidence="2 3">Poly59</strain>
    </source>
</reference>
<feature type="transmembrane region" description="Helical" evidence="1">
    <location>
        <begin position="6"/>
        <end position="21"/>
    </location>
</feature>
<feature type="transmembrane region" description="Helical" evidence="1">
    <location>
        <begin position="52"/>
        <end position="70"/>
    </location>
</feature>
<comment type="caution">
    <text evidence="2">The sequence shown here is derived from an EMBL/GenBank/DDBJ whole genome shotgun (WGS) entry which is preliminary data.</text>
</comment>
<proteinExistence type="predicted"/>
<evidence type="ECO:0000313" key="2">
    <source>
        <dbReference type="EMBL" id="TWU47107.1"/>
    </source>
</evidence>